<dbReference type="AlphaFoldDB" id="A0A6A5V2K3"/>
<evidence type="ECO:0000313" key="2">
    <source>
        <dbReference type="Proteomes" id="UP000800036"/>
    </source>
</evidence>
<dbReference type="EMBL" id="ML976695">
    <property type="protein sequence ID" value="KAF1971108.1"/>
    <property type="molecule type" value="Genomic_DNA"/>
</dbReference>
<reference evidence="1" key="1">
    <citation type="journal article" date="2020" name="Stud. Mycol.">
        <title>101 Dothideomycetes genomes: a test case for predicting lifestyles and emergence of pathogens.</title>
        <authorList>
            <person name="Haridas S."/>
            <person name="Albert R."/>
            <person name="Binder M."/>
            <person name="Bloem J."/>
            <person name="Labutti K."/>
            <person name="Salamov A."/>
            <person name="Andreopoulos B."/>
            <person name="Baker S."/>
            <person name="Barry K."/>
            <person name="Bills G."/>
            <person name="Bluhm B."/>
            <person name="Cannon C."/>
            <person name="Castanera R."/>
            <person name="Culley D."/>
            <person name="Daum C."/>
            <person name="Ezra D."/>
            <person name="Gonzalez J."/>
            <person name="Henrissat B."/>
            <person name="Kuo A."/>
            <person name="Liang C."/>
            <person name="Lipzen A."/>
            <person name="Lutzoni F."/>
            <person name="Magnuson J."/>
            <person name="Mondo S."/>
            <person name="Nolan M."/>
            <person name="Ohm R."/>
            <person name="Pangilinan J."/>
            <person name="Park H.-J."/>
            <person name="Ramirez L."/>
            <person name="Alfaro M."/>
            <person name="Sun H."/>
            <person name="Tritt A."/>
            <person name="Yoshinaga Y."/>
            <person name="Zwiers L.-H."/>
            <person name="Turgeon B."/>
            <person name="Goodwin S."/>
            <person name="Spatafora J."/>
            <person name="Crous P."/>
            <person name="Grigoriev I."/>
        </authorList>
    </citation>
    <scope>NUCLEOTIDE SEQUENCE</scope>
    <source>
        <strain evidence="1">CBS 107.79</strain>
    </source>
</reference>
<sequence length="390" mass="43265">MTDNSQIADGERIISEATKVFARHLTSEWTFSKTPRLLTQQLQQARLGEETDTARLFLDTNFKTWLAYFLAIRSSQGGYHYTGQRAEQITISGFQQLSATDRKKVATVLAETEIHPTVQSAIEDLTKRGLLESTELSASTSVLHETQNTSMLHETQDTPMLHETQDTPMLHETQDTSMLHETQATATETISNTNAEPTSTTMTSSGSSSILRPRDIIHSITVPSSAPEQTASHPETERITSMFSTYLRGAIRKHGKTAAISVTLYTHLPDGLLSLAIVPNKVQYLAYALFGINVEVEGPLRYIVQANGSKMVPRPEINLEGARGEGMSELLGGWITRRIEANPVRVEEVRQGLPASCVVMQITNSHKDDAYLHITMGSIEIYQIYNALFK</sequence>
<name>A0A6A5V2K3_9PLEO</name>
<evidence type="ECO:0000313" key="1">
    <source>
        <dbReference type="EMBL" id="KAF1971108.1"/>
    </source>
</evidence>
<protein>
    <submittedName>
        <fullName evidence="1">Uncharacterized protein</fullName>
    </submittedName>
</protein>
<proteinExistence type="predicted"/>
<gene>
    <name evidence="1" type="ORF">BU23DRAFT_536935</name>
</gene>
<accession>A0A6A5V2K3</accession>
<dbReference type="OrthoDB" id="3789926at2759"/>
<organism evidence="1 2">
    <name type="scientific">Bimuria novae-zelandiae CBS 107.79</name>
    <dbReference type="NCBI Taxonomy" id="1447943"/>
    <lineage>
        <taxon>Eukaryota</taxon>
        <taxon>Fungi</taxon>
        <taxon>Dikarya</taxon>
        <taxon>Ascomycota</taxon>
        <taxon>Pezizomycotina</taxon>
        <taxon>Dothideomycetes</taxon>
        <taxon>Pleosporomycetidae</taxon>
        <taxon>Pleosporales</taxon>
        <taxon>Massarineae</taxon>
        <taxon>Didymosphaeriaceae</taxon>
        <taxon>Bimuria</taxon>
    </lineage>
</organism>
<dbReference type="Proteomes" id="UP000800036">
    <property type="component" value="Unassembled WGS sequence"/>
</dbReference>
<keyword evidence="2" id="KW-1185">Reference proteome</keyword>